<keyword evidence="1" id="KW-0677">Repeat</keyword>
<feature type="region of interest" description="Disordered" evidence="4">
    <location>
        <begin position="189"/>
        <end position="355"/>
    </location>
</feature>
<evidence type="ECO:0000256" key="3">
    <source>
        <dbReference type="PROSITE-ProRule" id="PRU00176"/>
    </source>
</evidence>
<reference evidence="8" key="1">
    <citation type="submission" date="2012-12" db="EMBL/GenBank/DDBJ databases">
        <authorList>
            <person name="Hellsten U."/>
            <person name="Grimwood J."/>
            <person name="Chapman J.A."/>
            <person name="Shapiro H."/>
            <person name="Aerts A."/>
            <person name="Otillar R.P."/>
            <person name="Terry A.Y."/>
            <person name="Boore J.L."/>
            <person name="Simakov O."/>
            <person name="Marletaz F."/>
            <person name="Cho S.-J."/>
            <person name="Edsinger-Gonzales E."/>
            <person name="Havlak P."/>
            <person name="Kuo D.-H."/>
            <person name="Larsson T."/>
            <person name="Lv J."/>
            <person name="Arendt D."/>
            <person name="Savage R."/>
            <person name="Osoegawa K."/>
            <person name="de Jong P."/>
            <person name="Lindberg D.R."/>
            <person name="Seaver E.C."/>
            <person name="Weisblat D.A."/>
            <person name="Putnam N.H."/>
            <person name="Grigoriev I.V."/>
            <person name="Rokhsar D.S."/>
        </authorList>
    </citation>
    <scope>NUCLEOTIDE SEQUENCE</scope>
</reference>
<dbReference type="Pfam" id="PF00076">
    <property type="entry name" value="RRM_1"/>
    <property type="match status" value="2"/>
</dbReference>
<dbReference type="OMA" id="CESKRWL"/>
<dbReference type="HOGENOM" id="CLU_461004_0_0_1"/>
<feature type="compositionally biased region" description="Basic and acidic residues" evidence="4">
    <location>
        <begin position="80"/>
        <end position="96"/>
    </location>
</feature>
<dbReference type="InParanoid" id="T1FGB9"/>
<feature type="compositionally biased region" description="Gly residues" evidence="4">
    <location>
        <begin position="295"/>
        <end position="355"/>
    </location>
</feature>
<protein>
    <recommendedName>
        <fullName evidence="5">RRM domain-containing protein</fullName>
    </recommendedName>
</protein>
<feature type="compositionally biased region" description="Gly residues" evidence="4">
    <location>
        <begin position="194"/>
        <end position="210"/>
    </location>
</feature>
<feature type="compositionally biased region" description="Low complexity" evidence="4">
    <location>
        <begin position="522"/>
        <end position="554"/>
    </location>
</feature>
<dbReference type="CTD" id="20207868"/>
<dbReference type="EMBL" id="KB097605">
    <property type="protein sequence ID" value="ESN93530.1"/>
    <property type="molecule type" value="Genomic_DNA"/>
</dbReference>
<dbReference type="FunFam" id="3.30.70.330:FF:000040">
    <property type="entry name" value="Heterogeneous nuclear ribonucleoprotein A2/B1"/>
    <property type="match status" value="1"/>
</dbReference>
<dbReference type="PANTHER" id="PTHR48026:SF14">
    <property type="entry name" value="HETEROGENEOUS NUCLEAR RIBONUCLEOPROTEIN A1"/>
    <property type="match status" value="1"/>
</dbReference>
<dbReference type="GeneID" id="20207868"/>
<dbReference type="GO" id="GO:0003730">
    <property type="term" value="F:mRNA 3'-UTR binding"/>
    <property type="evidence" value="ECO:0000318"/>
    <property type="project" value="GO_Central"/>
</dbReference>
<dbReference type="InterPro" id="IPR000504">
    <property type="entry name" value="RRM_dom"/>
</dbReference>
<feature type="compositionally biased region" description="Basic and acidic residues" evidence="4">
    <location>
        <begin position="244"/>
        <end position="280"/>
    </location>
</feature>
<reference evidence="7" key="3">
    <citation type="submission" date="2015-06" db="UniProtKB">
        <authorList>
            <consortium name="EnsemblMetazoa"/>
        </authorList>
    </citation>
    <scope>IDENTIFICATION</scope>
</reference>
<feature type="compositionally biased region" description="Gly residues" evidence="4">
    <location>
        <begin position="233"/>
        <end position="243"/>
    </location>
</feature>
<feature type="compositionally biased region" description="Low complexity" evidence="4">
    <location>
        <begin position="469"/>
        <end position="479"/>
    </location>
</feature>
<organism evidence="7 8">
    <name type="scientific">Helobdella robusta</name>
    <name type="common">Californian leech</name>
    <dbReference type="NCBI Taxonomy" id="6412"/>
    <lineage>
        <taxon>Eukaryota</taxon>
        <taxon>Metazoa</taxon>
        <taxon>Spiralia</taxon>
        <taxon>Lophotrochozoa</taxon>
        <taxon>Annelida</taxon>
        <taxon>Clitellata</taxon>
        <taxon>Hirudinea</taxon>
        <taxon>Rhynchobdellida</taxon>
        <taxon>Glossiphoniidae</taxon>
        <taxon>Helobdella</taxon>
    </lineage>
</organism>
<feature type="domain" description="RRM" evidence="5">
    <location>
        <begin position="105"/>
        <end position="180"/>
    </location>
</feature>
<dbReference type="RefSeq" id="XP_009028390.1">
    <property type="nucleotide sequence ID" value="XM_009030142.1"/>
</dbReference>
<proteinExistence type="predicted"/>
<dbReference type="InterPro" id="IPR012677">
    <property type="entry name" value="Nucleotide-bd_a/b_plait_sf"/>
</dbReference>
<feature type="compositionally biased region" description="Basic and acidic residues" evidence="4">
    <location>
        <begin position="223"/>
        <end position="232"/>
    </location>
</feature>
<dbReference type="GO" id="GO:0005634">
    <property type="term" value="C:nucleus"/>
    <property type="evidence" value="ECO:0000318"/>
    <property type="project" value="GO_Central"/>
</dbReference>
<gene>
    <name evidence="7" type="primary">20207868</name>
    <name evidence="6" type="ORF">HELRODRAFT_180844</name>
</gene>
<feature type="region of interest" description="Disordered" evidence="4">
    <location>
        <begin position="377"/>
        <end position="563"/>
    </location>
</feature>
<dbReference type="AlphaFoldDB" id="T1FGB9"/>
<dbReference type="KEGG" id="hro:HELRODRAFT_180844"/>
<sequence length="592" mass="60469">MPDVEVDRESEQFRKLFIGGLSHETTVNELRAYYEQWGEVVDCVVMKDPETGQSRGFGFVTYKSAHMVDDAQRERPHKIDKKEVESKRAMPREDAGRPEAHLTIKRVYISGVKEEIEEDDLRDYFSQFGNIEEIDVITDKETKKKRGFAFITFDDYDCVDKVVLIKHHKIKNFRCDAKKAISKEEMNNIRGKGRFGGGGGGSGGGGGGGRFGRDMGPYSRRGGPRDRYDDYGGRSGGRGGGYGGRDRNDRYGGRDGGGGRRDDYGRNSDYGRRGYDDRRGGGGGGWNDSYDDGPGNRGWGGGGGGGFGSNYGNSQGGGPMRGGGGGGYRNSGGPYGGGGGGGYNSGGGGGYGNNGGGGGGYGNSGYGGGGGGNYNNNNFGAGGGGGGGGNYRPGDNFGASGDDYNTSNYNDPGGNYGGFGGGNQKGFGGGGGYGQGGNQGGGYGGNSNQGGYCGNPSNYGGTGGGTGGSSSNFGTPQSFSGGGYGGAGFGTTPGGGNSSFSGGNPVGGGNTGSNIGGGGGFPSTPTGFNQPNFGGPSPVAPVSSSGPQSQGKVVNQNQSANEEVRLHIVKRTSLNVKPDEIESVRINSGSWT</sequence>
<accession>T1FGB9</accession>
<dbReference type="Proteomes" id="UP000015101">
    <property type="component" value="Unassembled WGS sequence"/>
</dbReference>
<dbReference type="SUPFAM" id="SSF54928">
    <property type="entry name" value="RNA-binding domain, RBD"/>
    <property type="match status" value="2"/>
</dbReference>
<evidence type="ECO:0000256" key="4">
    <source>
        <dbReference type="SAM" id="MobiDB-lite"/>
    </source>
</evidence>
<evidence type="ECO:0000313" key="8">
    <source>
        <dbReference type="Proteomes" id="UP000015101"/>
    </source>
</evidence>
<feature type="compositionally biased region" description="Gly residues" evidence="4">
    <location>
        <begin position="380"/>
        <end position="391"/>
    </location>
</feature>
<feature type="region of interest" description="Disordered" evidence="4">
    <location>
        <begin position="71"/>
        <end position="96"/>
    </location>
</feature>
<dbReference type="Gene3D" id="3.30.70.330">
    <property type="match status" value="2"/>
</dbReference>
<reference evidence="6 8" key="2">
    <citation type="journal article" date="2013" name="Nature">
        <title>Insights into bilaterian evolution from three spiralian genomes.</title>
        <authorList>
            <person name="Simakov O."/>
            <person name="Marletaz F."/>
            <person name="Cho S.J."/>
            <person name="Edsinger-Gonzales E."/>
            <person name="Havlak P."/>
            <person name="Hellsten U."/>
            <person name="Kuo D.H."/>
            <person name="Larsson T."/>
            <person name="Lv J."/>
            <person name="Arendt D."/>
            <person name="Savage R."/>
            <person name="Osoegawa K."/>
            <person name="de Jong P."/>
            <person name="Grimwood J."/>
            <person name="Chapman J.A."/>
            <person name="Shapiro H."/>
            <person name="Aerts A."/>
            <person name="Otillar R.P."/>
            <person name="Terry A.Y."/>
            <person name="Boore J.L."/>
            <person name="Grigoriev I.V."/>
            <person name="Lindberg D.R."/>
            <person name="Seaver E.C."/>
            <person name="Weisblat D.A."/>
            <person name="Putnam N.H."/>
            <person name="Rokhsar D.S."/>
        </authorList>
    </citation>
    <scope>NUCLEOTIDE SEQUENCE</scope>
</reference>
<dbReference type="EnsemblMetazoa" id="HelroT180844">
    <property type="protein sequence ID" value="HelroP180844"/>
    <property type="gene ID" value="HelroG180844"/>
</dbReference>
<dbReference type="OrthoDB" id="1875751at2759"/>
<feature type="domain" description="RRM" evidence="5">
    <location>
        <begin position="14"/>
        <end position="97"/>
    </location>
</feature>
<dbReference type="GO" id="GO:0034046">
    <property type="term" value="F:poly(G) binding"/>
    <property type="evidence" value="ECO:0000318"/>
    <property type="project" value="GO_Central"/>
</dbReference>
<feature type="compositionally biased region" description="Gly residues" evidence="4">
    <location>
        <begin position="504"/>
        <end position="521"/>
    </location>
</feature>
<dbReference type="PROSITE" id="PS50102">
    <property type="entry name" value="RRM"/>
    <property type="match status" value="2"/>
</dbReference>
<evidence type="ECO:0000259" key="5">
    <source>
        <dbReference type="PROSITE" id="PS50102"/>
    </source>
</evidence>
<name>T1FGB9_HELRO</name>
<dbReference type="EMBL" id="AMQM01007385">
    <property type="status" value="NOT_ANNOTATED_CDS"/>
    <property type="molecule type" value="Genomic_DNA"/>
</dbReference>
<feature type="compositionally biased region" description="Gly residues" evidence="4">
    <location>
        <begin position="414"/>
        <end position="453"/>
    </location>
</feature>
<evidence type="ECO:0000313" key="7">
    <source>
        <dbReference type="EnsemblMetazoa" id="HelroP180844"/>
    </source>
</evidence>
<keyword evidence="8" id="KW-1185">Reference proteome</keyword>
<dbReference type="PANTHER" id="PTHR48026">
    <property type="entry name" value="HOMOLOGOUS TO DROSOPHILA SQD (SQUID) PROTEIN"/>
    <property type="match status" value="1"/>
</dbReference>
<evidence type="ECO:0000313" key="6">
    <source>
        <dbReference type="EMBL" id="ESN93530.1"/>
    </source>
</evidence>
<feature type="compositionally biased region" description="Gly residues" evidence="4">
    <location>
        <begin position="480"/>
        <end position="497"/>
    </location>
</feature>
<dbReference type="GO" id="GO:0048026">
    <property type="term" value="P:positive regulation of mRNA splicing, via spliceosome"/>
    <property type="evidence" value="ECO:0000318"/>
    <property type="project" value="GO_Central"/>
</dbReference>
<keyword evidence="2 3" id="KW-0694">RNA-binding</keyword>
<dbReference type="eggNOG" id="KOG0118">
    <property type="taxonomic scope" value="Eukaryota"/>
</dbReference>
<dbReference type="InterPro" id="IPR035979">
    <property type="entry name" value="RBD_domain_sf"/>
</dbReference>
<dbReference type="SMART" id="SM00360">
    <property type="entry name" value="RRM"/>
    <property type="match status" value="2"/>
</dbReference>
<evidence type="ECO:0000256" key="2">
    <source>
        <dbReference type="ARBA" id="ARBA00022884"/>
    </source>
</evidence>
<dbReference type="STRING" id="6412.T1FGB9"/>
<evidence type="ECO:0000256" key="1">
    <source>
        <dbReference type="ARBA" id="ARBA00022737"/>
    </source>
</evidence>